<dbReference type="HAMAP" id="MF_01020">
    <property type="entry name" value="HisE"/>
    <property type="match status" value="1"/>
</dbReference>
<proteinExistence type="inferred from homology"/>
<evidence type="ECO:0000256" key="4">
    <source>
        <dbReference type="ARBA" id="ARBA00022490"/>
    </source>
</evidence>
<evidence type="ECO:0000313" key="11">
    <source>
        <dbReference type="EMBL" id="MBC8576636.1"/>
    </source>
</evidence>
<comment type="similarity">
    <text evidence="10">Belongs to the PRA-PH family.</text>
</comment>
<protein>
    <recommendedName>
        <fullName evidence="10">Phosphoribosyl-ATP pyrophosphatase</fullName>
        <shortName evidence="10">PRA-PH</shortName>
        <ecNumber evidence="10">3.6.1.31</ecNumber>
    </recommendedName>
</protein>
<dbReference type="NCBIfam" id="TIGR03188">
    <property type="entry name" value="histidine_hisI"/>
    <property type="match status" value="1"/>
</dbReference>
<comment type="pathway">
    <text evidence="3 10">Amino-acid biosynthesis; L-histidine biosynthesis; L-histidine from 5-phospho-alpha-D-ribose 1-diphosphate: step 2/9.</text>
</comment>
<keyword evidence="9 10" id="KW-0368">Histidine biosynthesis</keyword>
<evidence type="ECO:0000256" key="1">
    <source>
        <dbReference type="ARBA" id="ARBA00001460"/>
    </source>
</evidence>
<comment type="subcellular location">
    <subcellularLocation>
        <location evidence="2 10">Cytoplasm</location>
    </subcellularLocation>
</comment>
<keyword evidence="7 10" id="KW-0378">Hydrolase</keyword>
<organism evidence="11 12">
    <name type="scientific">Yanshouia hominis</name>
    <dbReference type="NCBI Taxonomy" id="2763673"/>
    <lineage>
        <taxon>Bacteria</taxon>
        <taxon>Bacillati</taxon>
        <taxon>Bacillota</taxon>
        <taxon>Clostridia</taxon>
        <taxon>Eubacteriales</taxon>
        <taxon>Oscillospiraceae</taxon>
        <taxon>Yanshouia</taxon>
    </lineage>
</organism>
<name>A0ABR7NJP6_9FIRM</name>
<dbReference type="InterPro" id="IPR021130">
    <property type="entry name" value="PRib-ATP_PPHydrolase-like"/>
</dbReference>
<dbReference type="InterPro" id="IPR008179">
    <property type="entry name" value="HisE"/>
</dbReference>
<evidence type="ECO:0000256" key="8">
    <source>
        <dbReference type="ARBA" id="ARBA00022840"/>
    </source>
</evidence>
<evidence type="ECO:0000256" key="3">
    <source>
        <dbReference type="ARBA" id="ARBA00005204"/>
    </source>
</evidence>
<evidence type="ECO:0000256" key="10">
    <source>
        <dbReference type="HAMAP-Rule" id="MF_01020"/>
    </source>
</evidence>
<keyword evidence="4 10" id="KW-0963">Cytoplasm</keyword>
<gene>
    <name evidence="10 11" type="primary">hisE</name>
    <name evidence="11" type="ORF">H8717_09500</name>
</gene>
<evidence type="ECO:0000313" key="12">
    <source>
        <dbReference type="Proteomes" id="UP000658131"/>
    </source>
</evidence>
<evidence type="ECO:0000256" key="7">
    <source>
        <dbReference type="ARBA" id="ARBA00022801"/>
    </source>
</evidence>
<keyword evidence="5 10" id="KW-0028">Amino-acid biosynthesis</keyword>
<dbReference type="RefSeq" id="WP_262400142.1">
    <property type="nucleotide sequence ID" value="NZ_JACRTB010000013.1"/>
</dbReference>
<keyword evidence="12" id="KW-1185">Reference proteome</keyword>
<sequence length="108" mass="12025">MNDVFDGLYQVVLGRKSNPQEGSYTCYLFEKGLDKICKKVGEEAAEVIIAAKNGENGETAGEICDLLYHLMVLMAQQGIALEEVTAILEQRRRKIGNLKVIHQSDHES</sequence>
<accession>A0ABR7NJP6</accession>
<dbReference type="SUPFAM" id="SSF101386">
    <property type="entry name" value="all-alpha NTP pyrophosphatases"/>
    <property type="match status" value="1"/>
</dbReference>
<dbReference type="CDD" id="cd11534">
    <property type="entry name" value="NTP-PPase_HisIE_like"/>
    <property type="match status" value="1"/>
</dbReference>
<dbReference type="PANTHER" id="PTHR42945">
    <property type="entry name" value="HISTIDINE BIOSYNTHESIS BIFUNCTIONAL PROTEIN"/>
    <property type="match status" value="1"/>
</dbReference>
<keyword evidence="6 10" id="KW-0547">Nucleotide-binding</keyword>
<comment type="catalytic activity">
    <reaction evidence="1 10">
        <text>1-(5-phospho-beta-D-ribosyl)-ATP + H2O = 1-(5-phospho-beta-D-ribosyl)-5'-AMP + diphosphate + H(+)</text>
        <dbReference type="Rhea" id="RHEA:22828"/>
        <dbReference type="ChEBI" id="CHEBI:15377"/>
        <dbReference type="ChEBI" id="CHEBI:15378"/>
        <dbReference type="ChEBI" id="CHEBI:33019"/>
        <dbReference type="ChEBI" id="CHEBI:59457"/>
        <dbReference type="ChEBI" id="CHEBI:73183"/>
        <dbReference type="EC" id="3.6.1.31"/>
    </reaction>
</comment>
<dbReference type="Pfam" id="PF01503">
    <property type="entry name" value="PRA-PH"/>
    <property type="match status" value="1"/>
</dbReference>
<evidence type="ECO:0000256" key="5">
    <source>
        <dbReference type="ARBA" id="ARBA00022605"/>
    </source>
</evidence>
<reference evidence="11 12" key="1">
    <citation type="submission" date="2020-08" db="EMBL/GenBank/DDBJ databases">
        <title>Genome public.</title>
        <authorList>
            <person name="Liu C."/>
            <person name="Sun Q."/>
        </authorList>
    </citation>
    <scope>NUCLEOTIDE SEQUENCE [LARGE SCALE GENOMIC DNA]</scope>
    <source>
        <strain evidence="11 12">BX1</strain>
    </source>
</reference>
<evidence type="ECO:0000256" key="2">
    <source>
        <dbReference type="ARBA" id="ARBA00004496"/>
    </source>
</evidence>
<dbReference type="Gene3D" id="1.10.287.1080">
    <property type="entry name" value="MazG-like"/>
    <property type="match status" value="1"/>
</dbReference>
<dbReference type="EMBL" id="JACRTB010000013">
    <property type="protein sequence ID" value="MBC8576636.1"/>
    <property type="molecule type" value="Genomic_DNA"/>
</dbReference>
<dbReference type="GO" id="GO:0004636">
    <property type="term" value="F:phosphoribosyl-ATP diphosphatase activity"/>
    <property type="evidence" value="ECO:0007669"/>
    <property type="project" value="UniProtKB-EC"/>
</dbReference>
<comment type="caution">
    <text evidence="11">The sequence shown here is derived from an EMBL/GenBank/DDBJ whole genome shotgun (WGS) entry which is preliminary data.</text>
</comment>
<keyword evidence="8 10" id="KW-0067">ATP-binding</keyword>
<dbReference type="EC" id="3.6.1.31" evidence="10"/>
<dbReference type="PANTHER" id="PTHR42945:SF9">
    <property type="entry name" value="HISTIDINE BIOSYNTHESIS BIFUNCTIONAL PROTEIN HISIE"/>
    <property type="match status" value="1"/>
</dbReference>
<evidence type="ECO:0000256" key="6">
    <source>
        <dbReference type="ARBA" id="ARBA00022741"/>
    </source>
</evidence>
<evidence type="ECO:0000256" key="9">
    <source>
        <dbReference type="ARBA" id="ARBA00023102"/>
    </source>
</evidence>
<dbReference type="Proteomes" id="UP000658131">
    <property type="component" value="Unassembled WGS sequence"/>
</dbReference>